<sequence>MAQQRQSGTERLGVRLGSHDLHNTNGSGDHVAVAIRGGVSHKQQRFRRSARSDRGARFTVVAILVFLFLVLVVTFLAFSYISREGEVVE</sequence>
<reference evidence="3 4" key="1">
    <citation type="journal article" date="2018" name="Front. Plant Sci.">
        <title>Red Clover (Trifolium pratense) and Zigzag Clover (T. medium) - A Picture of Genomic Similarities and Differences.</title>
        <authorList>
            <person name="Dluhosova J."/>
            <person name="Istvanek J."/>
            <person name="Nedelnik J."/>
            <person name="Repkova J."/>
        </authorList>
    </citation>
    <scope>NUCLEOTIDE SEQUENCE [LARGE SCALE GENOMIC DNA]</scope>
    <source>
        <strain evidence="4">cv. 10/8</strain>
        <tissue evidence="3">Leaf</tissue>
    </source>
</reference>
<keyword evidence="2 3" id="KW-0812">Transmembrane</keyword>
<dbReference type="AlphaFoldDB" id="A0A392N355"/>
<evidence type="ECO:0000256" key="1">
    <source>
        <dbReference type="SAM" id="MobiDB-lite"/>
    </source>
</evidence>
<gene>
    <name evidence="3" type="ORF">A2U01_0014347</name>
</gene>
<keyword evidence="4" id="KW-1185">Reference proteome</keyword>
<comment type="caution">
    <text evidence="3">The sequence shown here is derived from an EMBL/GenBank/DDBJ whole genome shotgun (WGS) entry which is preliminary data.</text>
</comment>
<organism evidence="3 4">
    <name type="scientific">Trifolium medium</name>
    <dbReference type="NCBI Taxonomy" id="97028"/>
    <lineage>
        <taxon>Eukaryota</taxon>
        <taxon>Viridiplantae</taxon>
        <taxon>Streptophyta</taxon>
        <taxon>Embryophyta</taxon>
        <taxon>Tracheophyta</taxon>
        <taxon>Spermatophyta</taxon>
        <taxon>Magnoliopsida</taxon>
        <taxon>eudicotyledons</taxon>
        <taxon>Gunneridae</taxon>
        <taxon>Pentapetalae</taxon>
        <taxon>rosids</taxon>
        <taxon>fabids</taxon>
        <taxon>Fabales</taxon>
        <taxon>Fabaceae</taxon>
        <taxon>Papilionoideae</taxon>
        <taxon>50 kb inversion clade</taxon>
        <taxon>NPAAA clade</taxon>
        <taxon>Hologalegina</taxon>
        <taxon>IRL clade</taxon>
        <taxon>Trifolieae</taxon>
        <taxon>Trifolium</taxon>
    </lineage>
</organism>
<evidence type="ECO:0000313" key="3">
    <source>
        <dbReference type="EMBL" id="MCH93398.1"/>
    </source>
</evidence>
<dbReference type="Proteomes" id="UP000265520">
    <property type="component" value="Unassembled WGS sequence"/>
</dbReference>
<feature type="transmembrane region" description="Helical" evidence="2">
    <location>
        <begin position="55"/>
        <end position="81"/>
    </location>
</feature>
<protein>
    <submittedName>
        <fullName evidence="3">Transmembrane protein</fullName>
    </submittedName>
</protein>
<accession>A0A392N355</accession>
<evidence type="ECO:0000313" key="4">
    <source>
        <dbReference type="Proteomes" id="UP000265520"/>
    </source>
</evidence>
<proteinExistence type="predicted"/>
<name>A0A392N355_9FABA</name>
<evidence type="ECO:0000256" key="2">
    <source>
        <dbReference type="SAM" id="Phobius"/>
    </source>
</evidence>
<keyword evidence="2" id="KW-0472">Membrane</keyword>
<keyword evidence="2" id="KW-1133">Transmembrane helix</keyword>
<feature type="region of interest" description="Disordered" evidence="1">
    <location>
        <begin position="1"/>
        <end position="27"/>
    </location>
</feature>
<dbReference type="EMBL" id="LXQA010024845">
    <property type="protein sequence ID" value="MCH93398.1"/>
    <property type="molecule type" value="Genomic_DNA"/>
</dbReference>